<dbReference type="PANTHER" id="PTHR30269">
    <property type="entry name" value="TRANSMEMBRANE PROTEIN YFCA"/>
    <property type="match status" value="1"/>
</dbReference>
<feature type="transmembrane region" description="Helical" evidence="8">
    <location>
        <begin position="45"/>
        <end position="65"/>
    </location>
</feature>
<feature type="transmembrane region" description="Helical" evidence="8">
    <location>
        <begin position="235"/>
        <end position="251"/>
    </location>
</feature>
<feature type="transmembrane region" description="Helical" evidence="8">
    <location>
        <begin position="206"/>
        <end position="223"/>
    </location>
</feature>
<keyword evidence="10" id="KW-1185">Reference proteome</keyword>
<comment type="similarity">
    <text evidence="2 8">Belongs to the 4-toluene sulfonate uptake permease (TSUP) (TC 2.A.102) family.</text>
</comment>
<comment type="subcellular location">
    <subcellularLocation>
        <location evidence="1 8">Cell membrane</location>
        <topology evidence="1 8">Multi-pass membrane protein</topology>
    </subcellularLocation>
</comment>
<proteinExistence type="inferred from homology"/>
<dbReference type="Pfam" id="PF01925">
    <property type="entry name" value="TauE"/>
    <property type="match status" value="1"/>
</dbReference>
<dbReference type="InterPro" id="IPR052017">
    <property type="entry name" value="TSUP"/>
</dbReference>
<evidence type="ECO:0000313" key="9">
    <source>
        <dbReference type="EMBL" id="SLN32405.1"/>
    </source>
</evidence>
<sequence length="256" mass="27293">MDLIFNDLSGIAIVFAISVTLLAGFVKGATGFALPMIMVSGLATILPPDVAIAALIIPTVISNVWQSLRGGGIQAAVVVARKFKIYISTLLVFIVIAAQLVSVMPQHVILLMLGGPIVILALFILSGKTFHIRPDRRNISEVIVGAMSGFLGGLAGIWGPLTVTYLTALDTPKKEQVRITGVIFGVGAIVLGLAHVRTGLLNAQTLPLSLFMILPVLVGQTLGNRVQDRLDQKKFKRLTLFVLIIAGLNLVRRGLM</sequence>
<evidence type="ECO:0000256" key="5">
    <source>
        <dbReference type="ARBA" id="ARBA00022692"/>
    </source>
</evidence>
<protein>
    <recommendedName>
        <fullName evidence="8">Probable membrane transporter protein</fullName>
    </recommendedName>
</protein>
<keyword evidence="4 8" id="KW-1003">Cell membrane</keyword>
<keyword evidence="5 8" id="KW-0812">Transmembrane</keyword>
<reference evidence="9 10" key="1">
    <citation type="submission" date="2017-03" db="EMBL/GenBank/DDBJ databases">
        <authorList>
            <person name="Afonso C.L."/>
            <person name="Miller P.J."/>
            <person name="Scott M.A."/>
            <person name="Spackman E."/>
            <person name="Goraichik I."/>
            <person name="Dimitrov K.M."/>
            <person name="Suarez D.L."/>
            <person name="Swayne D.E."/>
        </authorList>
    </citation>
    <scope>NUCLEOTIDE SEQUENCE [LARGE SCALE GENOMIC DNA]</scope>
    <source>
        <strain evidence="9 10">CECT 7971</strain>
    </source>
</reference>
<dbReference type="RefSeq" id="WP_085848173.1">
    <property type="nucleotide sequence ID" value="NZ_FNZV01000008.1"/>
</dbReference>
<dbReference type="AlphaFoldDB" id="A0A1Y5S8X0"/>
<evidence type="ECO:0000256" key="8">
    <source>
        <dbReference type="RuleBase" id="RU363041"/>
    </source>
</evidence>
<keyword evidence="3" id="KW-0813">Transport</keyword>
<dbReference type="Proteomes" id="UP000193307">
    <property type="component" value="Unassembled WGS sequence"/>
</dbReference>
<evidence type="ECO:0000256" key="6">
    <source>
        <dbReference type="ARBA" id="ARBA00022989"/>
    </source>
</evidence>
<feature type="transmembrane region" description="Helical" evidence="8">
    <location>
        <begin position="139"/>
        <end position="157"/>
    </location>
</feature>
<dbReference type="PANTHER" id="PTHR30269:SF32">
    <property type="entry name" value="MEMBRANE TRANSPORTER PROTEIN-RELATED"/>
    <property type="match status" value="1"/>
</dbReference>
<evidence type="ECO:0000256" key="1">
    <source>
        <dbReference type="ARBA" id="ARBA00004651"/>
    </source>
</evidence>
<feature type="transmembrane region" description="Helical" evidence="8">
    <location>
        <begin position="108"/>
        <end position="127"/>
    </location>
</feature>
<dbReference type="OrthoDB" id="9800873at2"/>
<dbReference type="EMBL" id="FWFW01000003">
    <property type="protein sequence ID" value="SLN32405.1"/>
    <property type="molecule type" value="Genomic_DNA"/>
</dbReference>
<evidence type="ECO:0000256" key="2">
    <source>
        <dbReference type="ARBA" id="ARBA00009142"/>
    </source>
</evidence>
<feature type="transmembrane region" description="Helical" evidence="8">
    <location>
        <begin position="177"/>
        <end position="194"/>
    </location>
</feature>
<gene>
    <name evidence="9" type="ORF">PAM7971_01288</name>
</gene>
<dbReference type="InterPro" id="IPR002781">
    <property type="entry name" value="TM_pro_TauE-like"/>
</dbReference>
<dbReference type="GO" id="GO:0005886">
    <property type="term" value="C:plasma membrane"/>
    <property type="evidence" value="ECO:0007669"/>
    <property type="project" value="UniProtKB-SubCell"/>
</dbReference>
<evidence type="ECO:0000313" key="10">
    <source>
        <dbReference type="Proteomes" id="UP000193307"/>
    </source>
</evidence>
<organism evidence="9 10">
    <name type="scientific">Pacificibacter marinus</name>
    <dbReference type="NCBI Taxonomy" id="658057"/>
    <lineage>
        <taxon>Bacteria</taxon>
        <taxon>Pseudomonadati</taxon>
        <taxon>Pseudomonadota</taxon>
        <taxon>Alphaproteobacteria</taxon>
        <taxon>Rhodobacterales</taxon>
        <taxon>Roseobacteraceae</taxon>
        <taxon>Pacificibacter</taxon>
    </lineage>
</organism>
<keyword evidence="6 8" id="KW-1133">Transmembrane helix</keyword>
<keyword evidence="7 8" id="KW-0472">Membrane</keyword>
<accession>A0A1Y5S8X0</accession>
<name>A0A1Y5S8X0_9RHOB</name>
<evidence type="ECO:0000256" key="7">
    <source>
        <dbReference type="ARBA" id="ARBA00023136"/>
    </source>
</evidence>
<feature type="transmembrane region" description="Helical" evidence="8">
    <location>
        <begin position="85"/>
        <end position="102"/>
    </location>
</feature>
<feature type="transmembrane region" description="Helical" evidence="8">
    <location>
        <begin position="12"/>
        <end position="39"/>
    </location>
</feature>
<dbReference type="STRING" id="658057.SAMN04488032_10820"/>
<evidence type="ECO:0000256" key="3">
    <source>
        <dbReference type="ARBA" id="ARBA00022448"/>
    </source>
</evidence>
<evidence type="ECO:0000256" key="4">
    <source>
        <dbReference type="ARBA" id="ARBA00022475"/>
    </source>
</evidence>